<keyword evidence="3" id="KW-1185">Reference proteome</keyword>
<dbReference type="Proteomes" id="UP001501433">
    <property type="component" value="Unassembled WGS sequence"/>
</dbReference>
<feature type="chain" id="PRO_5045754999" description="Outer membrane protein beta-barrel domain-containing protein" evidence="1">
    <location>
        <begin position="21"/>
        <end position="155"/>
    </location>
</feature>
<gene>
    <name evidence="2" type="ORF">GCM10023330_01530</name>
</gene>
<evidence type="ECO:0000256" key="1">
    <source>
        <dbReference type="SAM" id="SignalP"/>
    </source>
</evidence>
<proteinExistence type="predicted"/>
<dbReference type="RefSeq" id="WP_345275029.1">
    <property type="nucleotide sequence ID" value="NZ_BAABJW010000001.1"/>
</dbReference>
<evidence type="ECO:0000313" key="2">
    <source>
        <dbReference type="EMBL" id="GAA4799814.1"/>
    </source>
</evidence>
<evidence type="ECO:0000313" key="3">
    <source>
        <dbReference type="Proteomes" id="UP001501433"/>
    </source>
</evidence>
<dbReference type="EMBL" id="BAABJW010000001">
    <property type="protein sequence ID" value="GAA4799814.1"/>
    <property type="molecule type" value="Genomic_DNA"/>
</dbReference>
<keyword evidence="1" id="KW-0732">Signal</keyword>
<sequence>MKKLLLISLLTFFFFNNIDAQEISREKSKNSFVEWNFGVAYMTEDDFIFPGTSVLWGGTYINENNLIFEYEAGFALPSLVTGKLGIGKKFNNTKVIVGVRPFPFNLYLQSSFTKGKKGYWITSIEFNPLNSDASLSFQSKAILNFGYRWYILKNK</sequence>
<reference evidence="3" key="1">
    <citation type="journal article" date="2019" name="Int. J. Syst. Evol. Microbiol.">
        <title>The Global Catalogue of Microorganisms (GCM) 10K type strain sequencing project: providing services to taxonomists for standard genome sequencing and annotation.</title>
        <authorList>
            <consortium name="The Broad Institute Genomics Platform"/>
            <consortium name="The Broad Institute Genome Sequencing Center for Infectious Disease"/>
            <person name="Wu L."/>
            <person name="Ma J."/>
        </authorList>
    </citation>
    <scope>NUCLEOTIDE SEQUENCE [LARGE SCALE GENOMIC DNA]</scope>
    <source>
        <strain evidence="3">JCM 18325</strain>
    </source>
</reference>
<accession>A0ABP9BST4</accession>
<name>A0ABP9BST4_9FLAO</name>
<feature type="signal peptide" evidence="1">
    <location>
        <begin position="1"/>
        <end position="20"/>
    </location>
</feature>
<evidence type="ECO:0008006" key="4">
    <source>
        <dbReference type="Google" id="ProtNLM"/>
    </source>
</evidence>
<comment type="caution">
    <text evidence="2">The sequence shown here is derived from an EMBL/GenBank/DDBJ whole genome shotgun (WGS) entry which is preliminary data.</text>
</comment>
<protein>
    <recommendedName>
        <fullName evidence="4">Outer membrane protein beta-barrel domain-containing protein</fullName>
    </recommendedName>
</protein>
<organism evidence="2 3">
    <name type="scientific">Litoribaculum gwangyangense</name>
    <dbReference type="NCBI Taxonomy" id="1130722"/>
    <lineage>
        <taxon>Bacteria</taxon>
        <taxon>Pseudomonadati</taxon>
        <taxon>Bacteroidota</taxon>
        <taxon>Flavobacteriia</taxon>
        <taxon>Flavobacteriales</taxon>
        <taxon>Flavobacteriaceae</taxon>
        <taxon>Litoribaculum</taxon>
    </lineage>
</organism>